<dbReference type="EMBL" id="CAUYUJ010016987">
    <property type="protein sequence ID" value="CAK0870698.1"/>
    <property type="molecule type" value="Genomic_DNA"/>
</dbReference>
<evidence type="ECO:0000313" key="3">
    <source>
        <dbReference type="EMBL" id="CAK0870698.1"/>
    </source>
</evidence>
<evidence type="ECO:0000313" key="4">
    <source>
        <dbReference type="Proteomes" id="UP001189429"/>
    </source>
</evidence>
<comment type="caution">
    <text evidence="3">The sequence shown here is derived from an EMBL/GenBank/DDBJ whole genome shotgun (WGS) entry which is preliminary data.</text>
</comment>
<feature type="region of interest" description="Disordered" evidence="2">
    <location>
        <begin position="236"/>
        <end position="263"/>
    </location>
</feature>
<reference evidence="3" key="1">
    <citation type="submission" date="2023-10" db="EMBL/GenBank/DDBJ databases">
        <authorList>
            <person name="Chen Y."/>
            <person name="Shah S."/>
            <person name="Dougan E. K."/>
            <person name="Thang M."/>
            <person name="Chan C."/>
        </authorList>
    </citation>
    <scope>NUCLEOTIDE SEQUENCE [LARGE SCALE GENOMIC DNA]</scope>
</reference>
<dbReference type="SUPFAM" id="SSF56219">
    <property type="entry name" value="DNase I-like"/>
    <property type="match status" value="1"/>
</dbReference>
<feature type="region of interest" description="Disordered" evidence="2">
    <location>
        <begin position="1628"/>
        <end position="1660"/>
    </location>
</feature>
<evidence type="ECO:0000256" key="1">
    <source>
        <dbReference type="SAM" id="Coils"/>
    </source>
</evidence>
<evidence type="ECO:0008006" key="5">
    <source>
        <dbReference type="Google" id="ProtNLM"/>
    </source>
</evidence>
<feature type="coiled-coil region" evidence="1">
    <location>
        <begin position="142"/>
        <end position="190"/>
    </location>
</feature>
<evidence type="ECO:0000256" key="2">
    <source>
        <dbReference type="SAM" id="MobiDB-lite"/>
    </source>
</evidence>
<organism evidence="3 4">
    <name type="scientific">Prorocentrum cordatum</name>
    <dbReference type="NCBI Taxonomy" id="2364126"/>
    <lineage>
        <taxon>Eukaryota</taxon>
        <taxon>Sar</taxon>
        <taxon>Alveolata</taxon>
        <taxon>Dinophyceae</taxon>
        <taxon>Prorocentrales</taxon>
        <taxon>Prorocentraceae</taxon>
        <taxon>Prorocentrum</taxon>
    </lineage>
</organism>
<gene>
    <name evidence="3" type="ORF">PCOR1329_LOCUS56733</name>
</gene>
<name>A0ABN9VF91_9DINO</name>
<keyword evidence="1" id="KW-0175">Coiled coil</keyword>
<feature type="compositionally biased region" description="Acidic residues" evidence="2">
    <location>
        <begin position="240"/>
        <end position="252"/>
    </location>
</feature>
<proteinExistence type="predicted"/>
<dbReference type="Proteomes" id="UP001189429">
    <property type="component" value="Unassembled WGS sequence"/>
</dbReference>
<keyword evidence="4" id="KW-1185">Reference proteome</keyword>
<accession>A0ABN9VF91</accession>
<dbReference type="InterPro" id="IPR036691">
    <property type="entry name" value="Endo/exonu/phosph_ase_sf"/>
</dbReference>
<dbReference type="Gene3D" id="3.60.10.10">
    <property type="entry name" value="Endonuclease/exonuclease/phosphatase"/>
    <property type="match status" value="1"/>
</dbReference>
<feature type="coiled-coil region" evidence="1">
    <location>
        <begin position="55"/>
        <end position="82"/>
    </location>
</feature>
<sequence>MSAGGWPRSYNGYWSCSCGTADNYATRKKCRGCGALGPRKELTYKDVLQGPTKREAALQKQVDFTRAELQGLKKQQHATQEEDDEKPVDLDKLFRWAQSCKTEWGDQSVEYQQAQERYVRAKDAKRSTTPHSVQLTLARVAREKLEKEEAAIIDEVKRHQKATQEAHEKLTKKREQLEVARAKESELKVQDVSVKGKGFPTAMQKQCEGAVEGSGISMAEYEQLFAALGKVLDNVKEEPKDDEDGMDTEEVQPEERKMNASRVRSCHLKNKSGDMQEGFPRTPAKHSESVGWRCASAWRSITSGPSDPSRLRKNKHESLTLWTFNGSGWGTIKEMIEGSEGGKLQCYAVQEHRLMDDRIAVVSQSMKVQGYQFGGVAANQTIGPGGEAGTSAGVAVVAPRCIGMTYLYGKEMWDLSPRNSPGRAVAAWLAVGKGIIYASVYLWTAEGMAFRNTEIINKEIGHLEAIGVPWIIGGDFQVAPEKMTEVESVKMAKARVVASGARCGTCRHAHGASEIDYFIVSGSLVSQVMDVRVQEEWPSAPHKPVGLTLRLKVKERMVRVLEKPKALPELGIGCTPAPPRYQDIASFGSQVDANQAWKQYMQTLEQEAFAVRGLVWAPDHPAAGRAEEPTWRIKPLSFGGANVSPAAREAVWWRWLAKTLQNLHGAYSRLKMARTGDIQRQRQREATAHEHQFVIARQRAKHLKAEEQGKRQAKCGLLAAGLLRGALQEAKLQQWAQESQAKMKEYDQKLFKEREWKQIWRVGEQIQEEVRPWECEERDKLEPFTGQDVDKLKEVERTLYWPIHMGTVLFFMIPKTFTADRVIGLLPTAIRVREIRREPYMVKWAKQNCRSWGCTSCGKAAEDAAWEVQLSHEMDDAEEQSEETQATITAVLDLVKAFEKVSLHVLWEAGKQLIFNTGVLAVVCSYFAMSRRLIVGDSVSSETQTVATIVAGSKFSVCFLKMVIQSTLDGLVVERPRARWRMYVDDLCVRLRQQHQCIVTEFEETIDSCFRGFEKIGLKFSVGSKGKGAVMASTKWARKAVTGPMRERELPVVRACPYLGVDIATHGTAAKAKNGKRHAIMKARRRRLLTLKGGRKMTRGVGLVFKCGLKRSVLYGCKCLGMPDHQLRQLRREAGRLLPGGRGARSLTLQLAVAQEEPTYEVTEAPIVRWARAMWHSAQDEDGAGQWDSMGTVLQQAWRRPQQEVGMKPVWARVRGPAGAVIMSMRRATWAWPAWHTFVSKEGFELNMQEVCPMDIAAMVRKGVQATLWKEWTQAEELRSLGPMPLVAPAVAQLRAREFPKHAKNAAKKVFIGGAWTMEKLCTCNIVPTDICMACGGAVGTEHHRYYKCTALRDQRLQALADWQHVAEQQDTNMLWTRGLVRSPEADWKFVGIAEDQYYEQVVDGDEDYLTGDIVCDGSKLGYSDWAQTGWAAMSLTDDGTAKMQMWGPLPCTLPIHRRVKRAEMWAFLKVLERIWHKVKDLDLDIQCVMHVKALRSKARIQQLAGDDLKIAKGNSEVDLLAKAGAAQDAHYGKHQALEDLAGRARWALQNTGWWYQKMGGTWPDVPPKAKGVPRRRVPRPLLTLTEHDIVETGGWQVCVRYNTKIVQSLRGRTGLIVLKFMGPLAPRGRSTKDDAKRKKRDRILAGKNPQNGKPPEQGIRARTGEHQLHYVSMVNMLVQMRLEGRPTYGFVLENQLNQASQA</sequence>
<protein>
    <recommendedName>
        <fullName evidence="5">RanBP2-type domain-containing protein</fullName>
    </recommendedName>
</protein>